<protein>
    <recommendedName>
        <fullName evidence="4">Cell surface protein</fullName>
    </recommendedName>
</protein>
<dbReference type="AlphaFoldDB" id="A0A235EMN7"/>
<evidence type="ECO:0000256" key="1">
    <source>
        <dbReference type="SAM" id="SignalP"/>
    </source>
</evidence>
<reference evidence="2 3" key="1">
    <citation type="submission" date="2017-07" db="EMBL/GenBank/DDBJ databases">
        <title>Acidovorax KNDSW TSA 6 genome sequence and assembly.</title>
        <authorList>
            <person name="Mayilraj S."/>
        </authorList>
    </citation>
    <scope>NUCLEOTIDE SEQUENCE [LARGE SCALE GENOMIC DNA]</scope>
    <source>
        <strain evidence="2 3">KNDSW-TSA6</strain>
    </source>
</reference>
<evidence type="ECO:0008006" key="4">
    <source>
        <dbReference type="Google" id="ProtNLM"/>
    </source>
</evidence>
<sequence>MRKNVLALSIAAMVGGFAGVAQASVISAPGGAASGTVLGTNVASEPNVVGATAAAATVLEVNSNNVGHMLVVPYYTVQNGNMSVIHLSNTDRANGKAVKIRFRGAANSDDVKDFQIFMSPGDVWTGAVLQGADGAAVLYSADKTCTVPAIPATGTAFSTARLNTVSNVNGTREGYVEIFNMADIPSTSLYSSTVSAAGSAGGAAGTAKSILYSAIKHSSGAAPCYTEGSAARTLLNDIAMNNFTDAGAAASVGYASSTTGLSADWYILNLTQSTAFSGAATAIEARTGAGLAAGAANFVQFPQTDAGSGTFFAGTSIDNFTADPLLRTVAIDQAKAAVAGPVVTPLFIDLPDMSTPYLPGAVDANSPKLQAVRLTNALSRTSVSNQYALDAGISAATDWVFSMPTRRYSVAANYKAATTSAATYRLYSDLSVTGSTSVGVGAVDEWFHQANTAVDTRGNICVNADSMRFFDREETTTGNAPIFSPSVASQLSFCGETSVLSFSSSKVLSSSTDLTASTMTTPYVNGWTVVTTTNAFTGANNTNTFTGGLPIIGDAFLKLNNTNGGTGFASTFGVTWSHRFGR</sequence>
<dbReference type="OrthoDB" id="5763254at2"/>
<comment type="caution">
    <text evidence="2">The sequence shown here is derived from an EMBL/GenBank/DDBJ whole genome shotgun (WGS) entry which is preliminary data.</text>
</comment>
<evidence type="ECO:0000313" key="3">
    <source>
        <dbReference type="Proteomes" id="UP000215441"/>
    </source>
</evidence>
<organism evidence="2 3">
    <name type="scientific">Acidovorax kalamii</name>
    <dbReference type="NCBI Taxonomy" id="2004485"/>
    <lineage>
        <taxon>Bacteria</taxon>
        <taxon>Pseudomonadati</taxon>
        <taxon>Pseudomonadota</taxon>
        <taxon>Betaproteobacteria</taxon>
        <taxon>Burkholderiales</taxon>
        <taxon>Comamonadaceae</taxon>
        <taxon>Acidovorax</taxon>
    </lineage>
</organism>
<accession>A0A235EMN7</accession>
<proteinExistence type="predicted"/>
<keyword evidence="1" id="KW-0732">Signal</keyword>
<name>A0A235EMN7_9BURK</name>
<keyword evidence="3" id="KW-1185">Reference proteome</keyword>
<dbReference type="RefSeq" id="WP_094288865.1">
    <property type="nucleotide sequence ID" value="NZ_NOIG01000006.1"/>
</dbReference>
<dbReference type="EMBL" id="NOIG01000006">
    <property type="protein sequence ID" value="OYD50294.1"/>
    <property type="molecule type" value="Genomic_DNA"/>
</dbReference>
<feature type="chain" id="PRO_5011272739" description="Cell surface protein" evidence="1">
    <location>
        <begin position="24"/>
        <end position="582"/>
    </location>
</feature>
<evidence type="ECO:0000313" key="2">
    <source>
        <dbReference type="EMBL" id="OYD50294.1"/>
    </source>
</evidence>
<dbReference type="Proteomes" id="UP000215441">
    <property type="component" value="Unassembled WGS sequence"/>
</dbReference>
<feature type="signal peptide" evidence="1">
    <location>
        <begin position="1"/>
        <end position="23"/>
    </location>
</feature>
<gene>
    <name evidence="2" type="ORF">CBY09_09535</name>
</gene>